<dbReference type="SMART" id="SM00028">
    <property type="entry name" value="TPR"/>
    <property type="match status" value="4"/>
</dbReference>
<dbReference type="SMART" id="SM00065">
    <property type="entry name" value="GAF"/>
    <property type="match status" value="1"/>
</dbReference>
<evidence type="ECO:0000259" key="4">
    <source>
        <dbReference type="PROSITE" id="PS50109"/>
    </source>
</evidence>
<dbReference type="Proteomes" id="UP000295357">
    <property type="component" value="Unassembled WGS sequence"/>
</dbReference>
<comment type="caution">
    <text evidence="5">The sequence shown here is derived from an EMBL/GenBank/DDBJ whole genome shotgun (WGS) entry which is preliminary data.</text>
</comment>
<evidence type="ECO:0000313" key="5">
    <source>
        <dbReference type="EMBL" id="TDP13103.1"/>
    </source>
</evidence>
<dbReference type="InterPro" id="IPR004358">
    <property type="entry name" value="Sig_transdc_His_kin-like_C"/>
</dbReference>
<proteinExistence type="predicted"/>
<dbReference type="Pfam" id="PF13424">
    <property type="entry name" value="TPR_12"/>
    <property type="match status" value="1"/>
</dbReference>
<evidence type="ECO:0000256" key="1">
    <source>
        <dbReference type="ARBA" id="ARBA00000085"/>
    </source>
</evidence>
<dbReference type="SUPFAM" id="SSF48452">
    <property type="entry name" value="TPR-like"/>
    <property type="match status" value="3"/>
</dbReference>
<dbReference type="OrthoDB" id="8728894at2"/>
<accession>A0A4R6NAZ0</accession>
<organism evidence="5 6">
    <name type="scientific">Roseateles asaccharophilus</name>
    <dbReference type="NCBI Taxonomy" id="582607"/>
    <lineage>
        <taxon>Bacteria</taxon>
        <taxon>Pseudomonadati</taxon>
        <taxon>Pseudomonadota</taxon>
        <taxon>Betaproteobacteria</taxon>
        <taxon>Burkholderiales</taxon>
        <taxon>Sphaerotilaceae</taxon>
        <taxon>Roseateles</taxon>
    </lineage>
</organism>
<dbReference type="InterPro" id="IPR029016">
    <property type="entry name" value="GAF-like_dom_sf"/>
</dbReference>
<dbReference type="SUPFAM" id="SSF55781">
    <property type="entry name" value="GAF domain-like"/>
    <property type="match status" value="1"/>
</dbReference>
<dbReference type="EC" id="2.7.13.3" evidence="2"/>
<reference evidence="5 6" key="1">
    <citation type="submission" date="2019-03" db="EMBL/GenBank/DDBJ databases">
        <title>Genomic Encyclopedia of Type Strains, Phase IV (KMG-IV): sequencing the most valuable type-strain genomes for metagenomic binning, comparative biology and taxonomic classification.</title>
        <authorList>
            <person name="Goeker M."/>
        </authorList>
    </citation>
    <scope>NUCLEOTIDE SEQUENCE [LARGE SCALE GENOMIC DNA]</scope>
    <source>
        <strain evidence="5 6">DSM 25082</strain>
    </source>
</reference>
<dbReference type="AlphaFoldDB" id="A0A4R6NAZ0"/>
<name>A0A4R6NAZ0_9BURK</name>
<dbReference type="InterPro" id="IPR005467">
    <property type="entry name" value="His_kinase_dom"/>
</dbReference>
<dbReference type="GO" id="GO:0004673">
    <property type="term" value="F:protein histidine kinase activity"/>
    <property type="evidence" value="ECO:0007669"/>
    <property type="project" value="UniProtKB-EC"/>
</dbReference>
<dbReference type="InterPro" id="IPR003018">
    <property type="entry name" value="GAF"/>
</dbReference>
<dbReference type="InterPro" id="IPR036890">
    <property type="entry name" value="HATPase_C_sf"/>
</dbReference>
<dbReference type="InterPro" id="IPR011990">
    <property type="entry name" value="TPR-like_helical_dom_sf"/>
</dbReference>
<evidence type="ECO:0000313" key="6">
    <source>
        <dbReference type="Proteomes" id="UP000295357"/>
    </source>
</evidence>
<evidence type="ECO:0000256" key="2">
    <source>
        <dbReference type="ARBA" id="ARBA00012438"/>
    </source>
</evidence>
<dbReference type="InterPro" id="IPR003594">
    <property type="entry name" value="HATPase_dom"/>
</dbReference>
<sequence length="909" mass="99566">MIEMFATEEAVQALEARYRAAPEPGLALELAWALRQRDTGRALQLLRGVPPSPRLWLTEAECVLLLGRLDESERLLQRAEQGFAAAQDALGLADVQWLHYYLAADRGDTPGLHRALEQAIALAERGGDARRRLVFEASLARAEVLRDRAEAESRWATSLPPADERDALCAAALNDFRGMLAALGGQFLESIEACSAAYSQALHSGQLRRAIALATNLGFTFTRMHDYESAIDWLRRALELARSARWPGMISLCLAHTGEALRRLGQLGEARELLQECLQLQAARPQARTTALGRQYLADVFMDLGDAQAALQGFEQLGREAVVGGWIDLQIESARGRARVLPALERAEDAVQAVQQALALCQSQHERGQLPELHGQLGELLLRLGRGEEARQCYAQALEEAQALPGYRLPPALLDGAARAHASLGQYETAFELSRRAGALREQGFSEDARQRSRAMHTHHQIERARAESEHLRRLAASEAARFEALKDAHAVLEHLGRVGQEITAELQVDRVLEVLERRVHALLHASCMMVYLLDEGGSRLQCEFGVEDGQPFQDPPIALDAPDSYVARCARERREFVLDAPDELAVAAQVADTPQPQSLVFMPLMVAQRLVGVLSLQSPRSAAYGEREQLIVRSLAAYAAIALENAHAYQRLSALQRQLLAQEKLAALGALVAGVAHEINTPIGNSLLATGTLLGATRQMVQRVEGGGALRRSDWQSYARDSLSGLEMIERNMHNAASLVDNLKQVVQERDVQQRREFLLAELAAERLHVLATRATRAGHALRLEIDAQLRLDSYPGPLGQALEILVGNALLHGLEPGRPGVVTVLAAPLDEGRCRLEVRDNGRGMSEAVLERVFDPFFSTRFGQGGNGLGLAICHTIVCHVLGGEIHAHSAPGRGSRFIMSLPLRTP</sequence>
<dbReference type="EMBL" id="SNXE01000001">
    <property type="protein sequence ID" value="TDP13103.1"/>
    <property type="molecule type" value="Genomic_DNA"/>
</dbReference>
<dbReference type="Pfam" id="PF13185">
    <property type="entry name" value="GAF_2"/>
    <property type="match status" value="1"/>
</dbReference>
<evidence type="ECO:0000256" key="3">
    <source>
        <dbReference type="PROSITE-ProRule" id="PRU00339"/>
    </source>
</evidence>
<protein>
    <recommendedName>
        <fullName evidence="2">histidine kinase</fullName>
        <ecNumber evidence="2">2.7.13.3</ecNumber>
    </recommendedName>
</protein>
<dbReference type="PROSITE" id="PS50109">
    <property type="entry name" value="HIS_KIN"/>
    <property type="match status" value="1"/>
</dbReference>
<feature type="repeat" description="TPR" evidence="3">
    <location>
        <begin position="211"/>
        <end position="244"/>
    </location>
</feature>
<feature type="domain" description="Histidine kinase" evidence="4">
    <location>
        <begin position="675"/>
        <end position="908"/>
    </location>
</feature>
<dbReference type="InterPro" id="IPR019734">
    <property type="entry name" value="TPR_rpt"/>
</dbReference>
<keyword evidence="6" id="KW-1185">Reference proteome</keyword>
<dbReference type="Gene3D" id="1.10.287.130">
    <property type="match status" value="1"/>
</dbReference>
<gene>
    <name evidence="5" type="ORF">DFR39_101577</name>
</gene>
<dbReference type="Pfam" id="PF02518">
    <property type="entry name" value="HATPase_c"/>
    <property type="match status" value="1"/>
</dbReference>
<dbReference type="PROSITE" id="PS50005">
    <property type="entry name" value="TPR"/>
    <property type="match status" value="1"/>
</dbReference>
<dbReference type="Gene3D" id="1.25.40.10">
    <property type="entry name" value="Tetratricopeptide repeat domain"/>
    <property type="match status" value="2"/>
</dbReference>
<keyword evidence="3" id="KW-0802">TPR repeat</keyword>
<dbReference type="PANTHER" id="PTHR43065">
    <property type="entry name" value="SENSOR HISTIDINE KINASE"/>
    <property type="match status" value="1"/>
</dbReference>
<dbReference type="Gene3D" id="3.30.565.10">
    <property type="entry name" value="Histidine kinase-like ATPase, C-terminal domain"/>
    <property type="match status" value="1"/>
</dbReference>
<dbReference type="SUPFAM" id="SSF55874">
    <property type="entry name" value="ATPase domain of HSP90 chaperone/DNA topoisomerase II/histidine kinase"/>
    <property type="match status" value="1"/>
</dbReference>
<comment type="catalytic activity">
    <reaction evidence="1">
        <text>ATP + protein L-histidine = ADP + protein N-phospho-L-histidine.</text>
        <dbReference type="EC" id="2.7.13.3"/>
    </reaction>
</comment>
<dbReference type="SMART" id="SM00387">
    <property type="entry name" value="HATPase_c"/>
    <property type="match status" value="1"/>
</dbReference>
<dbReference type="Gene3D" id="3.30.450.40">
    <property type="match status" value="1"/>
</dbReference>
<dbReference type="PANTHER" id="PTHR43065:SF47">
    <property type="match status" value="1"/>
</dbReference>
<dbReference type="PRINTS" id="PR00344">
    <property type="entry name" value="BCTRLSENSOR"/>
</dbReference>